<dbReference type="Proteomes" id="UP000886757">
    <property type="component" value="Unassembled WGS sequence"/>
</dbReference>
<feature type="domain" description="Siphovirus-type tail component C-terminal" evidence="1">
    <location>
        <begin position="205"/>
        <end position="273"/>
    </location>
</feature>
<evidence type="ECO:0000313" key="2">
    <source>
        <dbReference type="EMBL" id="HIR12817.1"/>
    </source>
</evidence>
<organism evidence="2 3">
    <name type="scientific">Candidatus Choladousia intestinavium</name>
    <dbReference type="NCBI Taxonomy" id="2840727"/>
    <lineage>
        <taxon>Bacteria</taxon>
        <taxon>Bacillati</taxon>
        <taxon>Bacillota</taxon>
        <taxon>Clostridia</taxon>
        <taxon>Lachnospirales</taxon>
        <taxon>Lachnospiraceae</taxon>
        <taxon>Lachnospiraceae incertae sedis</taxon>
        <taxon>Candidatus Choladousia</taxon>
    </lineage>
</organism>
<comment type="caution">
    <text evidence="2">The sequence shown here is derived from an EMBL/GenBank/DDBJ whole genome shotgun (WGS) entry which is preliminary data.</text>
</comment>
<sequence length="274" mass="30770">MKIDGWDISNAKARQARYIDGHHSLSNESVWNTGSNRPIFQRNQMGFKTFTLELWVKGNGYQEIVDHRGIILSRLIGEVVLEPDWTEHKFRAVLDKYSVEESSKQRFHVLSLEFNGYEYLETEPFTIEVSTDFTIENVGTAPTPVTLEVTPKGGPVGIPEDQMVAAIICDSDGAYIIDDADSAAIASHDYDTLVITGLSRDPRTGEALEIEIRNTTPGKKIVIDGETGKITEDGQVKIEDVDIWALPELLPGENEITTNNNWLEVVVRYNPRFM</sequence>
<proteinExistence type="predicted"/>
<gene>
    <name evidence="2" type="ORF">IAB31_02700</name>
</gene>
<dbReference type="Pfam" id="PF22768">
    <property type="entry name" value="SPP1_Dit"/>
    <property type="match status" value="1"/>
</dbReference>
<dbReference type="AlphaFoldDB" id="A0A9D1ACF5"/>
<reference evidence="2" key="2">
    <citation type="journal article" date="2021" name="PeerJ">
        <title>Extensive microbial diversity within the chicken gut microbiome revealed by metagenomics and culture.</title>
        <authorList>
            <person name="Gilroy R."/>
            <person name="Ravi A."/>
            <person name="Getino M."/>
            <person name="Pursley I."/>
            <person name="Horton D.L."/>
            <person name="Alikhan N.F."/>
            <person name="Baker D."/>
            <person name="Gharbi K."/>
            <person name="Hall N."/>
            <person name="Watson M."/>
            <person name="Adriaenssens E.M."/>
            <person name="Foster-Nyarko E."/>
            <person name="Jarju S."/>
            <person name="Secka A."/>
            <person name="Antonio M."/>
            <person name="Oren A."/>
            <person name="Chaudhuri R.R."/>
            <person name="La Ragione R."/>
            <person name="Hildebrand F."/>
            <person name="Pallen M.J."/>
        </authorList>
    </citation>
    <scope>NUCLEOTIDE SEQUENCE</scope>
    <source>
        <strain evidence="2">ChiSjej4B22-8148</strain>
    </source>
</reference>
<dbReference type="EMBL" id="DVGK01000036">
    <property type="protein sequence ID" value="HIR12817.1"/>
    <property type="molecule type" value="Genomic_DNA"/>
</dbReference>
<name>A0A9D1ACF5_9FIRM</name>
<evidence type="ECO:0000313" key="3">
    <source>
        <dbReference type="Proteomes" id="UP000886757"/>
    </source>
</evidence>
<evidence type="ECO:0000259" key="1">
    <source>
        <dbReference type="Pfam" id="PF22768"/>
    </source>
</evidence>
<accession>A0A9D1ACF5</accession>
<dbReference type="InterPro" id="IPR054738">
    <property type="entry name" value="Siphovirus-type_tail_C"/>
</dbReference>
<protein>
    <submittedName>
        <fullName evidence="2">Phage tail family protein</fullName>
    </submittedName>
</protein>
<reference evidence="2" key="1">
    <citation type="submission" date="2020-10" db="EMBL/GenBank/DDBJ databases">
        <authorList>
            <person name="Gilroy R."/>
        </authorList>
    </citation>
    <scope>NUCLEOTIDE SEQUENCE</scope>
    <source>
        <strain evidence="2">ChiSjej4B22-8148</strain>
    </source>
</reference>